<evidence type="ECO:0000256" key="1">
    <source>
        <dbReference type="ARBA" id="ARBA00007820"/>
    </source>
</evidence>
<keyword evidence="3 4" id="KW-0687">Ribonucleoprotein</keyword>
<dbReference type="GO" id="GO:0003735">
    <property type="term" value="F:structural constituent of ribosome"/>
    <property type="evidence" value="ECO:0007669"/>
    <property type="project" value="InterPro"/>
</dbReference>
<dbReference type="PANTHER" id="PTHR11278:SF0">
    <property type="entry name" value="SMALL RIBOSOMAL SUBUNIT PROTEIN ES7"/>
    <property type="match status" value="1"/>
</dbReference>
<dbReference type="Pfam" id="PF01251">
    <property type="entry name" value="Ribosomal_S7e"/>
    <property type="match status" value="1"/>
</dbReference>
<comment type="similarity">
    <text evidence="1 4">Belongs to the eukaryotic ribosomal protein eS7 family.</text>
</comment>
<dbReference type="GO" id="GO:0006412">
    <property type="term" value="P:translation"/>
    <property type="evidence" value="ECO:0007669"/>
    <property type="project" value="InterPro"/>
</dbReference>
<dbReference type="EMBL" id="RBNJ01001758">
    <property type="protein sequence ID" value="RUS32803.1"/>
    <property type="molecule type" value="Genomic_DNA"/>
</dbReference>
<keyword evidence="6" id="KW-1185">Reference proteome</keyword>
<dbReference type="GO" id="GO:0030686">
    <property type="term" value="C:90S preribosome"/>
    <property type="evidence" value="ECO:0007669"/>
    <property type="project" value="TreeGrafter"/>
</dbReference>
<gene>
    <name evidence="5" type="ORF">BC938DRAFT_474220</name>
</gene>
<name>A0A433QSP4_9FUNG</name>
<dbReference type="GO" id="GO:0006364">
    <property type="term" value="P:rRNA processing"/>
    <property type="evidence" value="ECO:0007669"/>
    <property type="project" value="TreeGrafter"/>
</dbReference>
<dbReference type="PANTHER" id="PTHR11278">
    <property type="entry name" value="40S RIBOSOMAL PROTEIN S7"/>
    <property type="match status" value="1"/>
</dbReference>
<proteinExistence type="inferred from homology"/>
<dbReference type="GO" id="GO:0042274">
    <property type="term" value="P:ribosomal small subunit biogenesis"/>
    <property type="evidence" value="ECO:0007669"/>
    <property type="project" value="TreeGrafter"/>
</dbReference>
<evidence type="ECO:0000256" key="4">
    <source>
        <dbReference type="RuleBase" id="RU364105"/>
    </source>
</evidence>
<organism evidence="5 6">
    <name type="scientific">Jimgerdemannia flammicorona</name>
    <dbReference type="NCBI Taxonomy" id="994334"/>
    <lineage>
        <taxon>Eukaryota</taxon>
        <taxon>Fungi</taxon>
        <taxon>Fungi incertae sedis</taxon>
        <taxon>Mucoromycota</taxon>
        <taxon>Mucoromycotina</taxon>
        <taxon>Endogonomycetes</taxon>
        <taxon>Endogonales</taxon>
        <taxon>Endogonaceae</taxon>
        <taxon>Jimgerdemannia</taxon>
    </lineage>
</organism>
<dbReference type="GO" id="GO:0032040">
    <property type="term" value="C:small-subunit processome"/>
    <property type="evidence" value="ECO:0007669"/>
    <property type="project" value="TreeGrafter"/>
</dbReference>
<dbReference type="AlphaFoldDB" id="A0A433QSP4"/>
<evidence type="ECO:0000313" key="5">
    <source>
        <dbReference type="EMBL" id="RUS32803.1"/>
    </source>
</evidence>
<dbReference type="Proteomes" id="UP000274822">
    <property type="component" value="Unassembled WGS sequence"/>
</dbReference>
<evidence type="ECO:0000313" key="6">
    <source>
        <dbReference type="Proteomes" id="UP000274822"/>
    </source>
</evidence>
<protein>
    <recommendedName>
        <fullName evidence="4">40S ribosomal protein S7</fullName>
    </recommendedName>
</protein>
<keyword evidence="2 4" id="KW-0689">Ribosomal protein</keyword>
<evidence type="ECO:0000256" key="2">
    <source>
        <dbReference type="ARBA" id="ARBA00022980"/>
    </source>
</evidence>
<reference evidence="5 6" key="1">
    <citation type="journal article" date="2018" name="New Phytol.">
        <title>Phylogenomics of Endogonaceae and evolution of mycorrhizas within Mucoromycota.</title>
        <authorList>
            <person name="Chang Y."/>
            <person name="Desiro A."/>
            <person name="Na H."/>
            <person name="Sandor L."/>
            <person name="Lipzen A."/>
            <person name="Clum A."/>
            <person name="Barry K."/>
            <person name="Grigoriev I.V."/>
            <person name="Martin F.M."/>
            <person name="Stajich J.E."/>
            <person name="Smith M.E."/>
            <person name="Bonito G."/>
            <person name="Spatafora J.W."/>
        </authorList>
    </citation>
    <scope>NUCLEOTIDE SEQUENCE [LARGE SCALE GENOMIC DNA]</scope>
    <source>
        <strain evidence="5 6">AD002</strain>
    </source>
</reference>
<dbReference type="GO" id="GO:0022627">
    <property type="term" value="C:cytosolic small ribosomal subunit"/>
    <property type="evidence" value="ECO:0007669"/>
    <property type="project" value="TreeGrafter"/>
</dbReference>
<accession>A0A433QSP4</accession>
<comment type="caution">
    <text evidence="5">The sequence shown here is derived from an EMBL/GenBank/DDBJ whole genome shotgun (WGS) entry which is preliminary data.</text>
</comment>
<evidence type="ECO:0000256" key="3">
    <source>
        <dbReference type="ARBA" id="ARBA00023274"/>
    </source>
</evidence>
<dbReference type="InterPro" id="IPR000554">
    <property type="entry name" value="Ribosomal_eS7"/>
</dbReference>
<sequence length="183" mass="21220">MASYKITKPASTTLANKIKLTIAQALLDLENNILELKKDKKTIVIFIPIPLLKAFHKIQQRLTHELEKKFSDCHFIFIAQCCIMCKPTCHTHQKQSHLYSYTLTTVYEKILEDLVYPTEIIGQRTHVKVDGSKIVKVFLDNKNTTSIEYKLDIFLSVYKKIMGKDIVFEFPPTLSCYKCCVYH</sequence>